<evidence type="ECO:0000256" key="2">
    <source>
        <dbReference type="ARBA" id="ARBA00022692"/>
    </source>
</evidence>
<dbReference type="GO" id="GO:0016020">
    <property type="term" value="C:membrane"/>
    <property type="evidence" value="ECO:0007669"/>
    <property type="project" value="UniProtKB-SubCell"/>
</dbReference>
<feature type="domain" description="Rhodopsin" evidence="8">
    <location>
        <begin position="30"/>
        <end position="263"/>
    </location>
</feature>
<feature type="transmembrane region" description="Helical" evidence="7">
    <location>
        <begin position="46"/>
        <end position="69"/>
    </location>
</feature>
<feature type="transmembrane region" description="Helical" evidence="7">
    <location>
        <begin position="200"/>
        <end position="218"/>
    </location>
</feature>
<dbReference type="PANTHER" id="PTHR33048">
    <property type="entry name" value="PTH11-LIKE INTEGRAL MEMBRANE PROTEIN (AFU_ORTHOLOGUE AFUA_5G11245)"/>
    <property type="match status" value="1"/>
</dbReference>
<keyword evidence="2 7" id="KW-0812">Transmembrane</keyword>
<dbReference type="Proteomes" id="UP000308133">
    <property type="component" value="Unassembled WGS sequence"/>
</dbReference>
<dbReference type="EMBL" id="PTQR01000004">
    <property type="protein sequence ID" value="TKX27403.1"/>
    <property type="molecule type" value="Genomic_DNA"/>
</dbReference>
<feature type="transmembrane region" description="Helical" evidence="7">
    <location>
        <begin position="89"/>
        <end position="108"/>
    </location>
</feature>
<feature type="compositionally biased region" description="Basic and acidic residues" evidence="6">
    <location>
        <begin position="287"/>
        <end position="303"/>
    </location>
</feature>
<evidence type="ECO:0000256" key="6">
    <source>
        <dbReference type="SAM" id="MobiDB-lite"/>
    </source>
</evidence>
<sequence>MAIEFVNYDLMVMFSVAVVFLSLPWIATLLRIYVRTFMVKSWGWDDILMIASMLTFTAESALVMSIALQPKNMTFPQLKVLTYEILISSNFYLVTSILFKLSLAIFFLRFLQEPWQRRTILTCTALYTTLGLAFILLLNLQCGNPKDLFSNTLTNHCGPWRILRPLNYTYATINALTDWTFALIPIYTIRHANMPRRARISASFLLGLGAVSSIVSIVRMKYIEGLNVNKNLFPSPAIGVTSCIEMGLGMTAASCATLRPLFRTCMERAKLTLQRTYGTDVAGTEGRGTERGGTEKEKDKDGSRNGGTQGTFASYGVGKGVMESFAEVEGEDGRREVRITGGDIV</sequence>
<evidence type="ECO:0000313" key="9">
    <source>
        <dbReference type="EMBL" id="TKX27403.1"/>
    </source>
</evidence>
<gene>
    <name evidence="9" type="ORF">C1H76_0240</name>
</gene>
<evidence type="ECO:0000256" key="7">
    <source>
        <dbReference type="SAM" id="Phobius"/>
    </source>
</evidence>
<evidence type="ECO:0000256" key="3">
    <source>
        <dbReference type="ARBA" id="ARBA00022989"/>
    </source>
</evidence>
<evidence type="ECO:0000256" key="4">
    <source>
        <dbReference type="ARBA" id="ARBA00023136"/>
    </source>
</evidence>
<feature type="transmembrane region" description="Helical" evidence="7">
    <location>
        <begin position="12"/>
        <end position="34"/>
    </location>
</feature>
<reference evidence="9 10" key="1">
    <citation type="submission" date="2018-02" db="EMBL/GenBank/DDBJ databases">
        <title>Draft genome sequences of Elsinoe sp., causing black scab on jojoba.</title>
        <authorList>
            <person name="Stodart B."/>
            <person name="Jeffress S."/>
            <person name="Ash G."/>
            <person name="Arun Chinnappa K."/>
        </authorList>
    </citation>
    <scope>NUCLEOTIDE SEQUENCE [LARGE SCALE GENOMIC DNA]</scope>
    <source>
        <strain evidence="9 10">Hillstone_2</strain>
    </source>
</reference>
<feature type="region of interest" description="Disordered" evidence="6">
    <location>
        <begin position="281"/>
        <end position="315"/>
    </location>
</feature>
<dbReference type="InterPro" id="IPR049326">
    <property type="entry name" value="Rhodopsin_dom_fungi"/>
</dbReference>
<protein>
    <recommendedName>
        <fullName evidence="8">Rhodopsin domain-containing protein</fullName>
    </recommendedName>
</protein>
<dbReference type="InterPro" id="IPR052337">
    <property type="entry name" value="SAT4-like"/>
</dbReference>
<keyword evidence="4 7" id="KW-0472">Membrane</keyword>
<accession>A0A4U7B7E2</accession>
<proteinExistence type="inferred from homology"/>
<name>A0A4U7B7E2_9PEZI</name>
<comment type="caution">
    <text evidence="9">The sequence shown here is derived from an EMBL/GenBank/DDBJ whole genome shotgun (WGS) entry which is preliminary data.</text>
</comment>
<dbReference type="AlphaFoldDB" id="A0A4U7B7E2"/>
<evidence type="ECO:0000256" key="5">
    <source>
        <dbReference type="ARBA" id="ARBA00038359"/>
    </source>
</evidence>
<evidence type="ECO:0000256" key="1">
    <source>
        <dbReference type="ARBA" id="ARBA00004141"/>
    </source>
</evidence>
<feature type="transmembrane region" description="Helical" evidence="7">
    <location>
        <begin position="120"/>
        <end position="140"/>
    </location>
</feature>
<feature type="transmembrane region" description="Helical" evidence="7">
    <location>
        <begin position="238"/>
        <end position="262"/>
    </location>
</feature>
<comment type="similarity">
    <text evidence="5">Belongs to the SAT4 family.</text>
</comment>
<keyword evidence="3 7" id="KW-1133">Transmembrane helix</keyword>
<dbReference type="Pfam" id="PF20684">
    <property type="entry name" value="Fung_rhodopsin"/>
    <property type="match status" value="1"/>
</dbReference>
<dbReference type="PANTHER" id="PTHR33048:SF96">
    <property type="entry name" value="INTEGRAL MEMBRANE PROTEIN"/>
    <property type="match status" value="1"/>
</dbReference>
<evidence type="ECO:0000313" key="10">
    <source>
        <dbReference type="Proteomes" id="UP000308133"/>
    </source>
</evidence>
<organism evidence="9 10">
    <name type="scientific">Elsinoe australis</name>
    <dbReference type="NCBI Taxonomy" id="40998"/>
    <lineage>
        <taxon>Eukaryota</taxon>
        <taxon>Fungi</taxon>
        <taxon>Dikarya</taxon>
        <taxon>Ascomycota</taxon>
        <taxon>Pezizomycotina</taxon>
        <taxon>Dothideomycetes</taxon>
        <taxon>Dothideomycetidae</taxon>
        <taxon>Myriangiales</taxon>
        <taxon>Elsinoaceae</taxon>
        <taxon>Elsinoe</taxon>
    </lineage>
</organism>
<comment type="subcellular location">
    <subcellularLocation>
        <location evidence="1">Membrane</location>
        <topology evidence="1">Multi-pass membrane protein</topology>
    </subcellularLocation>
</comment>
<evidence type="ECO:0000259" key="8">
    <source>
        <dbReference type="Pfam" id="PF20684"/>
    </source>
</evidence>